<dbReference type="PANTHER" id="PTHR42948:SF1">
    <property type="entry name" value="TRANSPORTER"/>
    <property type="match status" value="1"/>
</dbReference>
<protein>
    <recommendedName>
        <fullName evidence="8">Transporter</fullName>
    </recommendedName>
</protein>
<dbReference type="InterPro" id="IPR047218">
    <property type="entry name" value="YocR/YhdH-like"/>
</dbReference>
<dbReference type="GO" id="GO:0016020">
    <property type="term" value="C:membrane"/>
    <property type="evidence" value="ECO:0007669"/>
    <property type="project" value="UniProtKB-SubCell"/>
</dbReference>
<accession>A0A381PWC4</accession>
<reference evidence="7" key="1">
    <citation type="submission" date="2018-05" db="EMBL/GenBank/DDBJ databases">
        <authorList>
            <person name="Lanie J.A."/>
            <person name="Ng W.-L."/>
            <person name="Kazmierczak K.M."/>
            <person name="Andrzejewski T.M."/>
            <person name="Davidsen T.M."/>
            <person name="Wayne K.J."/>
            <person name="Tettelin H."/>
            <person name="Glass J.I."/>
            <person name="Rusch D."/>
            <person name="Podicherti R."/>
            <person name="Tsui H.-C.T."/>
            <person name="Winkler M.E."/>
        </authorList>
    </citation>
    <scope>NUCLEOTIDE SEQUENCE</scope>
</reference>
<feature type="transmembrane region" description="Helical" evidence="6">
    <location>
        <begin position="293"/>
        <end position="324"/>
    </location>
</feature>
<proteinExistence type="predicted"/>
<organism evidence="7">
    <name type="scientific">marine metagenome</name>
    <dbReference type="NCBI Taxonomy" id="408172"/>
    <lineage>
        <taxon>unclassified sequences</taxon>
        <taxon>metagenomes</taxon>
        <taxon>ecological metagenomes</taxon>
    </lineage>
</organism>
<keyword evidence="2" id="KW-0813">Transport</keyword>
<feature type="transmembrane region" description="Helical" evidence="6">
    <location>
        <begin position="436"/>
        <end position="454"/>
    </location>
</feature>
<dbReference type="Pfam" id="PF00209">
    <property type="entry name" value="SNF"/>
    <property type="match status" value="2"/>
</dbReference>
<gene>
    <name evidence="7" type="ORF">METZ01_LOCUS23732</name>
</gene>
<dbReference type="SUPFAM" id="SSF161070">
    <property type="entry name" value="SNF-like"/>
    <property type="match status" value="1"/>
</dbReference>
<dbReference type="InterPro" id="IPR037272">
    <property type="entry name" value="SNS_sf"/>
</dbReference>
<feature type="transmembrane region" description="Helical" evidence="6">
    <location>
        <begin position="223"/>
        <end position="247"/>
    </location>
</feature>
<dbReference type="EMBL" id="UINC01001104">
    <property type="protein sequence ID" value="SUZ70878.1"/>
    <property type="molecule type" value="Genomic_DNA"/>
</dbReference>
<evidence type="ECO:0000256" key="4">
    <source>
        <dbReference type="ARBA" id="ARBA00022989"/>
    </source>
</evidence>
<evidence type="ECO:0000256" key="3">
    <source>
        <dbReference type="ARBA" id="ARBA00022692"/>
    </source>
</evidence>
<feature type="transmembrane region" description="Helical" evidence="6">
    <location>
        <begin position="151"/>
        <end position="169"/>
    </location>
</feature>
<keyword evidence="5 6" id="KW-0472">Membrane</keyword>
<feature type="transmembrane region" description="Helical" evidence="6">
    <location>
        <begin position="259"/>
        <end position="281"/>
    </location>
</feature>
<dbReference type="InterPro" id="IPR000175">
    <property type="entry name" value="Na/ntran_symport"/>
</dbReference>
<dbReference type="PANTHER" id="PTHR42948">
    <property type="entry name" value="TRANSPORTER"/>
    <property type="match status" value="1"/>
</dbReference>
<dbReference type="PRINTS" id="PR00176">
    <property type="entry name" value="NANEUSMPORT"/>
</dbReference>
<sequence length="456" mass="50320">MANKKIRMTTWSNRPAFLLATVGGAVGLGNLWRFPYIAGENGGGGFVLIYLAFVFLLGLPILSSELLIGRKCHKSPLNSMRELVSFHDANSLWKSIGWMSILLPFVGFSYYVVVCAWSIDYLYLALMNSFHAVDGSSSAQLFNERTSHSSLQILLSGLFISMTVWVIAQGVNNGIARISKILMPLLFLLIIILVIYGMIQGEFLKAVEFLFKPDFSKINGQSILMALGQALFSLAIGTGMIMTYGAYMPNHYSIKESAAIVCIGDTLIALLAGLAIFPIVFANNLNPGEGPSLIFITLPIAFGNMSGGHLIGIVFFVLLIFAAYTTTMGMLEPIVAWLEEKYPGKRKLLSIISGFTIWLFALGSVLSFSTMADIKPLAFINIDRNFFGIIDFTVANLLLPINALLIAAFSGWVIKNSVVEEQFSQDTSNWRIYWRFINRYVAPVAIFIVMLDLVTQ</sequence>
<evidence type="ECO:0008006" key="8">
    <source>
        <dbReference type="Google" id="ProtNLM"/>
    </source>
</evidence>
<dbReference type="PROSITE" id="PS50267">
    <property type="entry name" value="NA_NEUROTRAN_SYMP_3"/>
    <property type="match status" value="1"/>
</dbReference>
<keyword evidence="3 6" id="KW-0812">Transmembrane</keyword>
<evidence type="ECO:0000256" key="1">
    <source>
        <dbReference type="ARBA" id="ARBA00004141"/>
    </source>
</evidence>
<feature type="transmembrane region" description="Helical" evidence="6">
    <location>
        <begin position="43"/>
        <end position="62"/>
    </location>
</feature>
<name>A0A381PWC4_9ZZZZ</name>
<feature type="transmembrane region" description="Helical" evidence="6">
    <location>
        <begin position="96"/>
        <end position="119"/>
    </location>
</feature>
<feature type="transmembrane region" description="Helical" evidence="6">
    <location>
        <begin position="181"/>
        <end position="203"/>
    </location>
</feature>
<dbReference type="AlphaFoldDB" id="A0A381PWC4"/>
<dbReference type="NCBIfam" id="NF037979">
    <property type="entry name" value="Na_transp"/>
    <property type="match status" value="1"/>
</dbReference>
<dbReference type="CDD" id="cd10336">
    <property type="entry name" value="SLC6sbd_Tyt1-Like"/>
    <property type="match status" value="1"/>
</dbReference>
<evidence type="ECO:0000256" key="5">
    <source>
        <dbReference type="ARBA" id="ARBA00023136"/>
    </source>
</evidence>
<comment type="subcellular location">
    <subcellularLocation>
        <location evidence="1">Membrane</location>
        <topology evidence="1">Multi-pass membrane protein</topology>
    </subcellularLocation>
</comment>
<evidence type="ECO:0000256" key="2">
    <source>
        <dbReference type="ARBA" id="ARBA00022448"/>
    </source>
</evidence>
<feature type="transmembrane region" description="Helical" evidence="6">
    <location>
        <begin position="392"/>
        <end position="415"/>
    </location>
</feature>
<feature type="transmembrane region" description="Helical" evidence="6">
    <location>
        <begin position="348"/>
        <end position="372"/>
    </location>
</feature>
<dbReference type="PROSITE" id="PS00610">
    <property type="entry name" value="NA_NEUROTRAN_SYMP_1"/>
    <property type="match status" value="1"/>
</dbReference>
<keyword evidence="4 6" id="KW-1133">Transmembrane helix</keyword>
<evidence type="ECO:0000313" key="7">
    <source>
        <dbReference type="EMBL" id="SUZ70878.1"/>
    </source>
</evidence>
<evidence type="ECO:0000256" key="6">
    <source>
        <dbReference type="SAM" id="Phobius"/>
    </source>
</evidence>